<evidence type="ECO:0000256" key="1">
    <source>
        <dbReference type="SAM" id="MobiDB-lite"/>
    </source>
</evidence>
<dbReference type="AlphaFoldDB" id="A0AAE3T103"/>
<evidence type="ECO:0000313" key="2">
    <source>
        <dbReference type="EMBL" id="MDA7418757.1"/>
    </source>
</evidence>
<sequence>MHGDSSLWPALAVIRGAFETTPPPGAGDAVVLQGAAAAGSAAGPTALADLLLPLTELARRRDAVAQKGFSARWAPGRLVSVLHDGRLLGVMLDRDLGQGRWRGWMAAAEADWAGPFDVLLEPQDEPFEPLFGLIQTWNTVSLTQAPQLCARVLGELSATRLAALRATADEAAQGQGPAIAPAPGRVALRTVAQCFTVLSGTPLAAEGDPRADYQSLYRGVAASLQAGAAIADAGTRSARTTPPPPAQARMQAPPRAGGWARLWGWLGGDGPWRPALAALALVVVLQNASLLGRLGEDEDAVRFREAPAPAASAAAPDLRVRFKADTALPAAAELLRRAGAEMAGAPDEQGRWPVRLMQPREGRAVLESSPLVEGVDPP</sequence>
<organism evidence="2 3">
    <name type="scientific">Xenophilus arseniciresistens</name>
    <dbReference type="NCBI Taxonomy" id="1283306"/>
    <lineage>
        <taxon>Bacteria</taxon>
        <taxon>Pseudomonadati</taxon>
        <taxon>Pseudomonadota</taxon>
        <taxon>Betaproteobacteria</taxon>
        <taxon>Burkholderiales</taxon>
        <taxon>Comamonadaceae</taxon>
        <taxon>Xenophilus</taxon>
    </lineage>
</organism>
<dbReference type="EMBL" id="JAQIPB010000011">
    <property type="protein sequence ID" value="MDA7418757.1"/>
    <property type="molecule type" value="Genomic_DNA"/>
</dbReference>
<gene>
    <name evidence="2" type="ORF">PGB34_20480</name>
</gene>
<feature type="region of interest" description="Disordered" evidence="1">
    <location>
        <begin position="233"/>
        <end position="254"/>
    </location>
</feature>
<dbReference type="RefSeq" id="WP_271429966.1">
    <property type="nucleotide sequence ID" value="NZ_JAQIPB010000011.1"/>
</dbReference>
<proteinExistence type="predicted"/>
<accession>A0AAE3T103</accession>
<name>A0AAE3T103_9BURK</name>
<protein>
    <submittedName>
        <fullName evidence="2">Uncharacterized protein</fullName>
    </submittedName>
</protein>
<keyword evidence="3" id="KW-1185">Reference proteome</keyword>
<dbReference type="Proteomes" id="UP001212602">
    <property type="component" value="Unassembled WGS sequence"/>
</dbReference>
<comment type="caution">
    <text evidence="2">The sequence shown here is derived from an EMBL/GenBank/DDBJ whole genome shotgun (WGS) entry which is preliminary data.</text>
</comment>
<evidence type="ECO:0000313" key="3">
    <source>
        <dbReference type="Proteomes" id="UP001212602"/>
    </source>
</evidence>
<reference evidence="2" key="1">
    <citation type="submission" date="2023-01" db="EMBL/GenBank/DDBJ databases">
        <title>Xenophilus mangrovi sp. nov., isolated from soil of Mangrove nature reserve.</title>
        <authorList>
            <person name="Xu S."/>
            <person name="Liu Z."/>
            <person name="Xu Y."/>
        </authorList>
    </citation>
    <scope>NUCLEOTIDE SEQUENCE</scope>
    <source>
        <strain evidence="2">YW8</strain>
    </source>
</reference>